<keyword evidence="3 5" id="KW-0418">Kinase</keyword>
<keyword evidence="6" id="KW-1185">Reference proteome</keyword>
<dbReference type="GO" id="GO:0008976">
    <property type="term" value="F:polyphosphate kinase activity"/>
    <property type="evidence" value="ECO:0007669"/>
    <property type="project" value="InterPro"/>
</dbReference>
<dbReference type="AlphaFoldDB" id="A0A545T159"/>
<proteinExistence type="inferred from homology"/>
<evidence type="ECO:0000259" key="4">
    <source>
        <dbReference type="Pfam" id="PF03976"/>
    </source>
</evidence>
<dbReference type="Pfam" id="PF03976">
    <property type="entry name" value="PPK2"/>
    <property type="match status" value="1"/>
</dbReference>
<dbReference type="InterPro" id="IPR022488">
    <property type="entry name" value="PPK2-related"/>
</dbReference>
<dbReference type="InterPro" id="IPR027417">
    <property type="entry name" value="P-loop_NTPase"/>
</dbReference>
<dbReference type="Proteomes" id="UP000317839">
    <property type="component" value="Unassembled WGS sequence"/>
</dbReference>
<dbReference type="EMBL" id="VIKR01000007">
    <property type="protein sequence ID" value="TQV70955.1"/>
    <property type="molecule type" value="Genomic_DNA"/>
</dbReference>
<name>A0A545T159_9GAMM</name>
<feature type="domain" description="Polyphosphate kinase-2-related" evidence="4">
    <location>
        <begin position="20"/>
        <end position="241"/>
    </location>
</feature>
<accession>A0A545T159</accession>
<evidence type="ECO:0000256" key="3">
    <source>
        <dbReference type="ARBA" id="ARBA00022777"/>
    </source>
</evidence>
<dbReference type="PANTHER" id="PTHR34383">
    <property type="entry name" value="POLYPHOSPHATE:AMP PHOSPHOTRANSFERASE-RELATED"/>
    <property type="match status" value="1"/>
</dbReference>
<dbReference type="PIRSF" id="PIRSF028756">
    <property type="entry name" value="PPK2_prd"/>
    <property type="match status" value="1"/>
</dbReference>
<sequence>MNNNKMPSLNDVDQTLQFPSKQAYLSELKKWQLRMKQVQLAYYHQQRRALIVFEGWDAAGKGGAIRRITEKLDPRGFDVYPIGAPTAAEQGRHYLYRFVQKLPVPGTIAIFDRSYYGRVLVERVEKFAKKSEWKRAFQEINEWERALIDDGVRIVKLFIHITPEEQLERFEERLKNPLKRWKLTHEDIRNRDKWHKYENAINEMFFNTSTEIAPWTVIPGNKKWYARVQVLRTIVESLEYQVDVTMPPLDKTIIKAARKKLGIDCDGIQSK</sequence>
<reference evidence="5 6" key="1">
    <citation type="submission" date="2019-06" db="EMBL/GenBank/DDBJ databases">
        <title>Draft genome of Aliikangiella marina GYP-15.</title>
        <authorList>
            <person name="Wang G."/>
        </authorList>
    </citation>
    <scope>NUCLEOTIDE SEQUENCE [LARGE SCALE GENOMIC DNA]</scope>
    <source>
        <strain evidence="5 6">GYP-15</strain>
    </source>
</reference>
<dbReference type="Gene3D" id="3.40.50.300">
    <property type="entry name" value="P-loop containing nucleotide triphosphate hydrolases"/>
    <property type="match status" value="1"/>
</dbReference>
<comment type="caution">
    <text evidence="5">The sequence shown here is derived from an EMBL/GenBank/DDBJ whole genome shotgun (WGS) entry which is preliminary data.</text>
</comment>
<evidence type="ECO:0000313" key="5">
    <source>
        <dbReference type="EMBL" id="TQV70955.1"/>
    </source>
</evidence>
<evidence type="ECO:0000313" key="6">
    <source>
        <dbReference type="Proteomes" id="UP000317839"/>
    </source>
</evidence>
<dbReference type="PANTHER" id="PTHR34383:SF3">
    <property type="entry name" value="POLYPHOSPHATE:AMP PHOSPHOTRANSFERASE"/>
    <property type="match status" value="1"/>
</dbReference>
<evidence type="ECO:0000256" key="2">
    <source>
        <dbReference type="ARBA" id="ARBA00022679"/>
    </source>
</evidence>
<comment type="similarity">
    <text evidence="1">Belongs to the polyphosphate kinase 2 (PPK2) family. Class I subfamily.</text>
</comment>
<protein>
    <submittedName>
        <fullName evidence="5">Polyphosphate kinase</fullName>
    </submittedName>
</protein>
<dbReference type="RefSeq" id="WP_142944172.1">
    <property type="nucleotide sequence ID" value="NZ_VIKR01000007.1"/>
</dbReference>
<keyword evidence="2" id="KW-0808">Transferase</keyword>
<dbReference type="OrthoDB" id="9775224at2"/>
<evidence type="ECO:0000256" key="1">
    <source>
        <dbReference type="ARBA" id="ARBA00009924"/>
    </source>
</evidence>
<dbReference type="SUPFAM" id="SSF52540">
    <property type="entry name" value="P-loop containing nucleoside triphosphate hydrolases"/>
    <property type="match status" value="1"/>
</dbReference>
<dbReference type="InterPro" id="IPR016898">
    <property type="entry name" value="Polyphosphate_phosphotransfera"/>
</dbReference>
<gene>
    <name evidence="5" type="ORF">FLL45_21755</name>
</gene>
<organism evidence="5 6">
    <name type="scientific">Aliikangiella marina</name>
    <dbReference type="NCBI Taxonomy" id="1712262"/>
    <lineage>
        <taxon>Bacteria</taxon>
        <taxon>Pseudomonadati</taxon>
        <taxon>Pseudomonadota</taxon>
        <taxon>Gammaproteobacteria</taxon>
        <taxon>Oceanospirillales</taxon>
        <taxon>Pleioneaceae</taxon>
        <taxon>Aliikangiella</taxon>
    </lineage>
</organism>